<evidence type="ECO:0000313" key="2">
    <source>
        <dbReference type="EMBL" id="BAC28914.1"/>
    </source>
</evidence>
<reference evidence="2" key="6">
    <citation type="journal article" date="2002" name="Nature">
        <title>Analysis of the mouse transcriptome based on functional annotation of 60,770 full-length cDNAs.</title>
        <authorList>
            <consortium name="The FANTOM Consortium and the RIKEN Genome Exploration Research Group Phase I and II Team"/>
        </authorList>
    </citation>
    <scope>NUCLEOTIDE SEQUENCE</scope>
    <source>
        <strain evidence="2">C57BL/6J</strain>
        <tissue evidence="2">Embryonic body between diaphragm region and neck</tissue>
    </source>
</reference>
<reference evidence="2" key="2">
    <citation type="journal article" date="2000" name="Genome Res.">
        <title>Normalization and subtraction of cap-trapper-selected cDNAs to prepare full-length cDNA libraries for rapid discovery of new genes.</title>
        <authorList>
            <person name="Carninci P."/>
            <person name="Shibata Y."/>
            <person name="Hayatsu N."/>
            <person name="Sugahara Y."/>
            <person name="Shibata K."/>
            <person name="Itoh M."/>
            <person name="Konno H."/>
            <person name="Okazaki Y."/>
            <person name="Muramatsu M."/>
            <person name="Hayashizaki Y."/>
        </authorList>
    </citation>
    <scope>NUCLEOTIDE SEQUENCE</scope>
    <source>
        <strain evidence="2">C57BL/6J</strain>
        <tissue evidence="2">Embryonic body between diaphragm region and neck</tissue>
    </source>
</reference>
<dbReference type="OrthoDB" id="654211at2759"/>
<feature type="non-terminal residue" evidence="2">
    <location>
        <position position="1"/>
    </location>
</feature>
<reference evidence="2" key="8">
    <citation type="journal article" date="2005" name="Science">
        <title>Antisense Transcription in the Mammalian Transcriptome.</title>
        <authorList>
            <consortium name="RIKEN Genome Exploration Research Group and Genome Science Group (Genome Network Project Core Group) and the FANTOM Consortium"/>
        </authorList>
    </citation>
    <scope>NUCLEOTIDE SEQUENCE</scope>
    <source>
        <strain evidence="2">C57BL/6J</strain>
        <tissue evidence="2">Embryonic body between diaphragm region and neck</tissue>
    </source>
</reference>
<evidence type="ECO:0000313" key="3">
    <source>
        <dbReference type="MGI" id="MGI:2442505"/>
    </source>
</evidence>
<reference evidence="2" key="5">
    <citation type="submission" date="2001-07" db="EMBL/GenBank/DDBJ databases">
        <authorList>
            <person name="Adachi J."/>
            <person name="Aizawa K."/>
            <person name="Akimura T."/>
            <person name="Arakawa T."/>
            <person name="Bono H."/>
            <person name="Carninci P."/>
            <person name="Fukuda S."/>
            <person name="Furuno M."/>
            <person name="Hanagaki T."/>
            <person name="Hara A."/>
            <person name="Hashizume W."/>
            <person name="Hayashida K."/>
            <person name="Hayatsu N."/>
            <person name="Hiramoto K."/>
            <person name="Hiraoka T."/>
            <person name="Hirozane T."/>
            <person name="Hori F."/>
            <person name="Imotani K."/>
            <person name="Ishii Y."/>
            <person name="Itoh M."/>
            <person name="Kagawa I."/>
            <person name="Kasukawa T."/>
            <person name="Katoh H."/>
            <person name="Kawai J."/>
            <person name="Kojima Y."/>
            <person name="Kondo S."/>
            <person name="Konno H."/>
            <person name="Kouda M."/>
            <person name="Koya S."/>
            <person name="Kurihara C."/>
            <person name="Matsuyama T."/>
            <person name="Miyazaki A."/>
            <person name="Murata M."/>
            <person name="Nakamura M."/>
            <person name="Nishi K."/>
            <person name="Nomura K."/>
            <person name="Numazaki R."/>
            <person name="Ohno M."/>
            <person name="Ohsato N."/>
            <person name="Okazaki Y."/>
            <person name="Saito R."/>
            <person name="Saitoh H."/>
            <person name="Sakai C."/>
            <person name="Sakai K."/>
            <person name="Sakazume N."/>
            <person name="Sano H."/>
            <person name="Sasaki D."/>
            <person name="Shibata K."/>
            <person name="Shinagawa A."/>
            <person name="Shiraki T."/>
            <person name="Sogabe Y."/>
            <person name="Tagami M."/>
            <person name="Tagawa A."/>
            <person name="Takahashi F."/>
            <person name="Takaku-Akahira S."/>
            <person name="Takeda Y."/>
            <person name="Tanaka T."/>
            <person name="Tomaru A."/>
            <person name="Toya T."/>
            <person name="Yasunishi A."/>
            <person name="Muramatsu M."/>
            <person name="Hayashizaki Y."/>
        </authorList>
    </citation>
    <scope>NUCLEOTIDE SEQUENCE</scope>
    <source>
        <strain evidence="2">C57BL/6J</strain>
        <tissue evidence="2">Embryonic body between diaphragm region and neck</tissue>
    </source>
</reference>
<reference evidence="2" key="3">
    <citation type="journal article" date="2000" name="Genome Res.">
        <title>RIKEN integrated sequence analysis (RISA) system--384-format sequencing pipeline with 384 multicapillary sequencer.</title>
        <authorList>
            <person name="Shibata K."/>
            <person name="Itoh M."/>
            <person name="Aizawa K."/>
            <person name="Nagaoka S."/>
            <person name="Sasaki N."/>
            <person name="Carninci P."/>
            <person name="Konno H."/>
            <person name="Akiyama J."/>
            <person name="Nishi K."/>
            <person name="Kitsunai T."/>
            <person name="Tashiro H."/>
            <person name="Itoh M."/>
            <person name="Sumi N."/>
            <person name="Ishii Y."/>
            <person name="Nakamura S."/>
            <person name="Hazama M."/>
            <person name="Nishine T."/>
            <person name="Harada A."/>
            <person name="Yamamoto R."/>
            <person name="Matsumoto H."/>
            <person name="Sakaguchi S."/>
            <person name="Ikegami T."/>
            <person name="Kashiwagi K."/>
            <person name="Fujiwake S."/>
            <person name="Inoue K."/>
            <person name="Togawa Y."/>
            <person name="Izawa M."/>
            <person name="Ohara E."/>
            <person name="Watahiki M."/>
            <person name="Yoneda Y."/>
            <person name="Ishikawa T."/>
            <person name="Ozawa K."/>
            <person name="Tanaka T."/>
            <person name="Matsuura S."/>
            <person name="Kawai J."/>
            <person name="Okazaki Y."/>
            <person name="Muramatsu M."/>
            <person name="Inoue Y."/>
            <person name="Kira A."/>
            <person name="Hayashizaki Y."/>
        </authorList>
    </citation>
    <scope>NUCLEOTIDE SEQUENCE</scope>
    <source>
        <strain evidence="2">C57BL/6J</strain>
        <tissue evidence="2">Embryonic body between diaphragm region and neck</tissue>
    </source>
</reference>
<reference evidence="2" key="7">
    <citation type="journal article" date="2005" name="Science">
        <title>The Transcriptional Landscape of the Mammalian Genome.</title>
        <authorList>
            <consortium name="The FANTOM Consortium"/>
            <consortium name="Riken Genome Exploration Research Group and Genome Science Group (Genome Network Project Core Group)"/>
        </authorList>
    </citation>
    <scope>NUCLEOTIDE SEQUENCE</scope>
    <source>
        <strain evidence="2">C57BL/6J</strain>
        <tissue evidence="2">Embryonic body between diaphragm region and neck</tissue>
    </source>
</reference>
<dbReference type="EMBL" id="AK035022">
    <property type="protein sequence ID" value="BAC28914.1"/>
    <property type="molecule type" value="mRNA"/>
</dbReference>
<reference evidence="2" key="1">
    <citation type="journal article" date="1999" name="Methods Enzymol.">
        <title>High-efficiency full-length cDNA cloning.</title>
        <authorList>
            <person name="Carninci P."/>
            <person name="Hayashizaki Y."/>
        </authorList>
    </citation>
    <scope>NUCLEOTIDE SEQUENCE</scope>
    <source>
        <strain evidence="2">C57BL/6J</strain>
        <tissue evidence="2">Embryonic body between diaphragm region and neck</tissue>
    </source>
</reference>
<protein>
    <submittedName>
        <fullName evidence="2">Uncharacterized protein</fullName>
    </submittedName>
</protein>
<reference evidence="2" key="4">
    <citation type="journal article" date="2001" name="Nature">
        <title>Functional annotation of a full-length mouse cDNA collection.</title>
        <authorList>
            <consortium name="The RIKEN Genome Exploration Research Group Phase II Team and the FANTOM Consortium"/>
        </authorList>
    </citation>
    <scope>NUCLEOTIDE SEQUENCE</scope>
    <source>
        <strain evidence="2">C57BL/6J</strain>
        <tissue evidence="2">Embryonic body between diaphragm region and neck</tissue>
    </source>
</reference>
<feature type="region of interest" description="Disordered" evidence="1">
    <location>
        <begin position="1"/>
        <end position="67"/>
    </location>
</feature>
<sequence length="162" mass="16858">GVSLGRRERGRPGVGARGVRGLDALLGHAREGVGAADRSRTARSPGRGRSASRPGDEDLPASPARQAAAVAAAAAGRLHCLTTARARLSLADLQIQATSLWKIRELPPQDQEKALSGAYGGQKRASDPPGLELQTTDCGLPIQGGVTGWELEEGPLQEQQTL</sequence>
<name>Q8BS75_MOUSE</name>
<organism evidence="2">
    <name type="scientific">Mus musculus</name>
    <name type="common">Mouse</name>
    <dbReference type="NCBI Taxonomy" id="10090"/>
    <lineage>
        <taxon>Eukaryota</taxon>
        <taxon>Metazoa</taxon>
        <taxon>Chordata</taxon>
        <taxon>Craniata</taxon>
        <taxon>Vertebrata</taxon>
        <taxon>Euteleostomi</taxon>
        <taxon>Mammalia</taxon>
        <taxon>Eutheria</taxon>
        <taxon>Euarchontoglires</taxon>
        <taxon>Glires</taxon>
        <taxon>Rodentia</taxon>
        <taxon>Myomorpha</taxon>
        <taxon>Muroidea</taxon>
        <taxon>Muridae</taxon>
        <taxon>Murinae</taxon>
        <taxon>Mus</taxon>
        <taxon>Mus</taxon>
    </lineage>
</organism>
<gene>
    <name evidence="3" type="primary">Zfp664</name>
</gene>
<dbReference type="AGR" id="MGI:2442505"/>
<feature type="compositionally biased region" description="Basic and acidic residues" evidence="1">
    <location>
        <begin position="1"/>
        <end position="11"/>
    </location>
</feature>
<feature type="region of interest" description="Disordered" evidence="1">
    <location>
        <begin position="113"/>
        <end position="162"/>
    </location>
</feature>
<evidence type="ECO:0000256" key="1">
    <source>
        <dbReference type="SAM" id="MobiDB-lite"/>
    </source>
</evidence>
<dbReference type="AlphaFoldDB" id="Q8BS75"/>
<feature type="compositionally biased region" description="Low complexity" evidence="1">
    <location>
        <begin position="42"/>
        <end position="53"/>
    </location>
</feature>
<dbReference type="MGI" id="MGI:2442505">
    <property type="gene designation" value="Zfp664"/>
</dbReference>
<accession>Q8BS75</accession>
<proteinExistence type="evidence at transcript level"/>